<evidence type="ECO:0000256" key="1">
    <source>
        <dbReference type="SAM" id="SignalP"/>
    </source>
</evidence>
<evidence type="ECO:0000313" key="2">
    <source>
        <dbReference type="EMBL" id="RWA05741.1"/>
    </source>
</evidence>
<proteinExistence type="predicted"/>
<dbReference type="AlphaFoldDB" id="A0A439CUI0"/>
<keyword evidence="1" id="KW-0732">Signal</keyword>
<reference evidence="2 3" key="1">
    <citation type="submission" date="2018-12" db="EMBL/GenBank/DDBJ databases">
        <title>Draft genome sequence of Xylaria grammica IHI A82.</title>
        <authorList>
            <person name="Buettner E."/>
            <person name="Kellner H."/>
        </authorList>
    </citation>
    <scope>NUCLEOTIDE SEQUENCE [LARGE SCALE GENOMIC DNA]</scope>
    <source>
        <strain evidence="2 3">IHI A82</strain>
    </source>
</reference>
<dbReference type="Proteomes" id="UP000286045">
    <property type="component" value="Unassembled WGS sequence"/>
</dbReference>
<evidence type="ECO:0000313" key="3">
    <source>
        <dbReference type="Proteomes" id="UP000286045"/>
    </source>
</evidence>
<comment type="caution">
    <text evidence="2">The sequence shown here is derived from an EMBL/GenBank/DDBJ whole genome shotgun (WGS) entry which is preliminary data.</text>
</comment>
<keyword evidence="3" id="KW-1185">Reference proteome</keyword>
<sequence>MRFTTASLLSVGLAAVHGLPLAAPDSPGCRVDLAPTLPQPQNAASNILYSTLSKWVKSTGALYFSTSYLDTRNITKAPYSVLFKANMIPDFQTEDSIAAVLDTWVGTYLVGGQAPSSDDYSITAVTCS</sequence>
<feature type="signal peptide" evidence="1">
    <location>
        <begin position="1"/>
        <end position="18"/>
    </location>
</feature>
<organism evidence="2 3">
    <name type="scientific">Xylaria grammica</name>
    <dbReference type="NCBI Taxonomy" id="363999"/>
    <lineage>
        <taxon>Eukaryota</taxon>
        <taxon>Fungi</taxon>
        <taxon>Dikarya</taxon>
        <taxon>Ascomycota</taxon>
        <taxon>Pezizomycotina</taxon>
        <taxon>Sordariomycetes</taxon>
        <taxon>Xylariomycetidae</taxon>
        <taxon>Xylariales</taxon>
        <taxon>Xylariaceae</taxon>
        <taxon>Xylaria</taxon>
    </lineage>
</organism>
<name>A0A439CUI0_9PEZI</name>
<feature type="chain" id="PRO_5019381482" evidence="1">
    <location>
        <begin position="19"/>
        <end position="128"/>
    </location>
</feature>
<dbReference type="EMBL" id="RYZI01000404">
    <property type="protein sequence ID" value="RWA05741.1"/>
    <property type="molecule type" value="Genomic_DNA"/>
</dbReference>
<protein>
    <submittedName>
        <fullName evidence="2">Uncharacterized protein</fullName>
    </submittedName>
</protein>
<gene>
    <name evidence="2" type="ORF">EKO27_g9365</name>
</gene>
<accession>A0A439CUI0</accession>